<feature type="compositionally biased region" description="Basic and acidic residues" evidence="1">
    <location>
        <begin position="316"/>
        <end position="326"/>
    </location>
</feature>
<evidence type="ECO:0000256" key="1">
    <source>
        <dbReference type="SAM" id="MobiDB-lite"/>
    </source>
</evidence>
<dbReference type="KEGG" id="aprc:113868837"/>
<protein>
    <submittedName>
        <fullName evidence="4">Myb-like protein X</fullName>
    </submittedName>
</protein>
<gene>
    <name evidence="4" type="primary">LOC113868837</name>
</gene>
<dbReference type="RefSeq" id="XP_027360573.1">
    <property type="nucleotide sequence ID" value="XM_027504772.1"/>
</dbReference>
<feature type="transmembrane region" description="Helical" evidence="2">
    <location>
        <begin position="39"/>
        <end position="56"/>
    </location>
</feature>
<evidence type="ECO:0000313" key="4">
    <source>
        <dbReference type="RefSeq" id="XP_027360573.1"/>
    </source>
</evidence>
<sequence length="971" mass="111286">MGTKSFFMLKTHVASINIREVNDFVYENMLGAFGSLRGFISNYVLFAFGLVLRYIFRLLHLGDEKGKVIVPPLPQADGAKRNHFCDSEIDGFREELANFLFWSEDEGSEEIEGETECFVFSMETVSEESEKREEENGCSVLMEAYFDVAEGSMETEVKAESSVSKEIDFDIRDDFMDRGPEEDGSVAIESDSANSILHEDSVENGGETKGLVFMETDSGVHEDGKKVDEDETKSSTFMENGSDLYNDSMKRKEEEETKEAVSMEVGSNVDKDVKKIDENETEISVLMENISGVNDSGVKIEEDETESSVLEDDESKFDADNMKKEEQEEETVTTTSKCEYLSGNDIRGFMEEPTTLRFSFREFYMGSEVSTVSDNAYANTEIIADKVFSEFGSEKDPGAQEEREESVQEVSISPLSTNVPLCFESDVFGGTDSSDEDFFLYNENSLTSDSESESSSSSGLIWGNCNRIDDSIDYQFLGGKNCGEGFEPEILKLMMREERKEDVEKKQGSCDRKVTEFKVHDIFSESEDEYVEMEPCMKGLKSLNAHGFGCKESVKDIKEGPQNEENRWEDELSESESDEDDFEWEHDDLVEQLKLELRNSRQGGLATILEEKEEEEEEEEEMEEVRVSPRVVEDLKPLKIEEKLEHRDQIDEIEKVYKSYAEKMRKLDILNYQTMHALGLLQLKDPLKLTSIPKSTIPGSKPAISQNLWPRKASKNTSDPLMKIVHELQRDLELVYVGQVCLSWEILCWQHKKALELQQHDSQGSHRYNHVAGEFQLFQVLVQRFIENEPFQGPRIQNYVKNRCVIRNLLQVPAIKDDSKGDEEEDDIGSGRLAEIIKESMRVFWEFLRADKDYGNVIFKVSQQNRTNLKDPAISGLLVGIRTQLHKKERRLKDIVRSGNCIVKKFQKHHEDQLDHEQLVAQVGLRLISRVVNMSKLRKEELIWCNEKLHRIKFLSRKIVQVEPSFMLFPC</sequence>
<keyword evidence="2" id="KW-1133">Transmembrane helix</keyword>
<reference evidence="4" key="2">
    <citation type="submission" date="2025-08" db="UniProtKB">
        <authorList>
            <consortium name="RefSeq"/>
        </authorList>
    </citation>
    <scope>IDENTIFICATION</scope>
    <source>
        <tissue evidence="4">Young leaves</tissue>
    </source>
</reference>
<dbReference type="AlphaFoldDB" id="A0A8B8LY95"/>
<name>A0A8B8LY95_ABRPR</name>
<reference evidence="3" key="1">
    <citation type="journal article" date="2019" name="Toxins">
        <title>Detection of Abrin-Like and Prepropulchellin-Like Toxin Genes and Transcripts Using Whole Genome Sequencing and Full-Length Transcript Sequencing of Abrus precatorius.</title>
        <authorList>
            <person name="Hovde B.T."/>
            <person name="Daligault H.E."/>
            <person name="Hanschen E.R."/>
            <person name="Kunde Y.A."/>
            <person name="Johnson M.B."/>
            <person name="Starkenburg S.R."/>
            <person name="Johnson S.L."/>
        </authorList>
    </citation>
    <scope>NUCLEOTIDE SEQUENCE [LARGE SCALE GENOMIC DNA]</scope>
</reference>
<dbReference type="OrthoDB" id="772197at2759"/>
<keyword evidence="2" id="KW-0812">Transmembrane</keyword>
<feature type="compositionally biased region" description="Polar residues" evidence="1">
    <location>
        <begin position="234"/>
        <end position="244"/>
    </location>
</feature>
<dbReference type="InterPro" id="IPR012870">
    <property type="entry name" value="DUF1666"/>
</dbReference>
<feature type="compositionally biased region" description="Basic and acidic residues" evidence="1">
    <location>
        <begin position="219"/>
        <end position="228"/>
    </location>
</feature>
<feature type="region of interest" description="Disordered" evidence="1">
    <location>
        <begin position="219"/>
        <end position="244"/>
    </location>
</feature>
<evidence type="ECO:0000256" key="2">
    <source>
        <dbReference type="SAM" id="Phobius"/>
    </source>
</evidence>
<feature type="region of interest" description="Disordered" evidence="1">
    <location>
        <begin position="298"/>
        <end position="335"/>
    </location>
</feature>
<dbReference type="Pfam" id="PF07891">
    <property type="entry name" value="DUF1666"/>
    <property type="match status" value="1"/>
</dbReference>
<organism evidence="3 4">
    <name type="scientific">Abrus precatorius</name>
    <name type="common">Indian licorice</name>
    <name type="synonym">Glycine abrus</name>
    <dbReference type="NCBI Taxonomy" id="3816"/>
    <lineage>
        <taxon>Eukaryota</taxon>
        <taxon>Viridiplantae</taxon>
        <taxon>Streptophyta</taxon>
        <taxon>Embryophyta</taxon>
        <taxon>Tracheophyta</taxon>
        <taxon>Spermatophyta</taxon>
        <taxon>Magnoliopsida</taxon>
        <taxon>eudicotyledons</taxon>
        <taxon>Gunneridae</taxon>
        <taxon>Pentapetalae</taxon>
        <taxon>rosids</taxon>
        <taxon>fabids</taxon>
        <taxon>Fabales</taxon>
        <taxon>Fabaceae</taxon>
        <taxon>Papilionoideae</taxon>
        <taxon>50 kb inversion clade</taxon>
        <taxon>NPAAA clade</taxon>
        <taxon>indigoferoid/millettioid clade</taxon>
        <taxon>Abreae</taxon>
        <taxon>Abrus</taxon>
    </lineage>
</organism>
<keyword evidence="3" id="KW-1185">Reference proteome</keyword>
<feature type="compositionally biased region" description="Acidic residues" evidence="1">
    <location>
        <begin position="571"/>
        <end position="582"/>
    </location>
</feature>
<feature type="compositionally biased region" description="Acidic residues" evidence="1">
    <location>
        <begin position="301"/>
        <end position="315"/>
    </location>
</feature>
<evidence type="ECO:0000313" key="3">
    <source>
        <dbReference type="Proteomes" id="UP000694853"/>
    </source>
</evidence>
<dbReference type="Proteomes" id="UP000694853">
    <property type="component" value="Unplaced"/>
</dbReference>
<dbReference type="PANTHER" id="PTHR46741">
    <property type="entry name" value="OS09G0413600 PROTEIN"/>
    <property type="match status" value="1"/>
</dbReference>
<proteinExistence type="predicted"/>
<feature type="compositionally biased region" description="Basic and acidic residues" evidence="1">
    <location>
        <begin position="554"/>
        <end position="570"/>
    </location>
</feature>
<feature type="region of interest" description="Disordered" evidence="1">
    <location>
        <begin position="554"/>
        <end position="582"/>
    </location>
</feature>
<accession>A0A8B8LY95</accession>
<keyword evidence="2" id="KW-0472">Membrane</keyword>
<dbReference type="GeneID" id="113868837"/>
<dbReference type="PANTHER" id="PTHR46741:SF4">
    <property type="entry name" value="FINGER FYVE DOMAIN PROTEIN, PUTATIVE (DUF1666)-RELATED"/>
    <property type="match status" value="1"/>
</dbReference>